<evidence type="ECO:0000313" key="1">
    <source>
        <dbReference type="EMBL" id="KTC78317.1"/>
    </source>
</evidence>
<sequence>MRGMQGLTLLELICTLILLALLFLLSVPSGLSLFNKNQLQVAEDEISTAICYARKMALLLDARLALTPIDDSGDWSKGMLLFVDNKKHKYHQGDKLLHQWKWHFRGLQISWKGFQSNSYLLFANNLNHAATSGHFDLLTVESNHAKLVVNRFGRVVSQP</sequence>
<dbReference type="Gene3D" id="3.55.40.10">
    <property type="entry name" value="minor pseudopilin epsh domain"/>
    <property type="match status" value="1"/>
</dbReference>
<dbReference type="STRING" id="29422.Lbru_2609"/>
<protein>
    <submittedName>
        <fullName evidence="1">Tfp type 4 fimbrial pilin related signal peptide protein domain protein</fullName>
    </submittedName>
</protein>
<dbReference type="InterPro" id="IPR045584">
    <property type="entry name" value="Pilin-like"/>
</dbReference>
<dbReference type="PATRIC" id="fig|29422.6.peg.2772"/>
<proteinExistence type="predicted"/>
<accession>A0A0W0S5J3</accession>
<dbReference type="EMBL" id="LNXV01000033">
    <property type="protein sequence ID" value="KTC78317.1"/>
    <property type="molecule type" value="Genomic_DNA"/>
</dbReference>
<dbReference type="AlphaFoldDB" id="A0A0W0S5J3"/>
<organism evidence="1 2">
    <name type="scientific">Legionella brunensis</name>
    <dbReference type="NCBI Taxonomy" id="29422"/>
    <lineage>
        <taxon>Bacteria</taxon>
        <taxon>Pseudomonadati</taxon>
        <taxon>Pseudomonadota</taxon>
        <taxon>Gammaproteobacteria</taxon>
        <taxon>Legionellales</taxon>
        <taxon>Legionellaceae</taxon>
        <taxon>Legionella</taxon>
    </lineage>
</organism>
<evidence type="ECO:0000313" key="2">
    <source>
        <dbReference type="Proteomes" id="UP000054742"/>
    </source>
</evidence>
<gene>
    <name evidence="1" type="ORF">Lbru_2609</name>
</gene>
<dbReference type="SUPFAM" id="SSF54523">
    <property type="entry name" value="Pili subunits"/>
    <property type="match status" value="1"/>
</dbReference>
<name>A0A0W0S5J3_9GAMM</name>
<reference evidence="1 2" key="1">
    <citation type="submission" date="2015-11" db="EMBL/GenBank/DDBJ databases">
        <title>Genomic analysis of 38 Legionella species identifies large and diverse effector repertoires.</title>
        <authorList>
            <person name="Burstein D."/>
            <person name="Amaro F."/>
            <person name="Zusman T."/>
            <person name="Lifshitz Z."/>
            <person name="Cohen O."/>
            <person name="Gilbert J.A."/>
            <person name="Pupko T."/>
            <person name="Shuman H.A."/>
            <person name="Segal G."/>
        </authorList>
    </citation>
    <scope>NUCLEOTIDE SEQUENCE [LARGE SCALE GENOMIC DNA]</scope>
    <source>
        <strain evidence="1 2">ATCC 43878</strain>
    </source>
</reference>
<comment type="caution">
    <text evidence="1">The sequence shown here is derived from an EMBL/GenBank/DDBJ whole genome shotgun (WGS) entry which is preliminary data.</text>
</comment>
<dbReference type="Proteomes" id="UP000054742">
    <property type="component" value="Unassembled WGS sequence"/>
</dbReference>
<keyword evidence="2" id="KW-1185">Reference proteome</keyword>